<sequence length="36" mass="3973">MIRTSLFATCNRTSLSSVGIAIPAILLFILTMLSMW</sequence>
<protein>
    <submittedName>
        <fullName evidence="2">Uncharacterized protein</fullName>
    </submittedName>
</protein>
<feature type="transmembrane region" description="Helical" evidence="1">
    <location>
        <begin position="15"/>
        <end position="33"/>
    </location>
</feature>
<reference evidence="2" key="2">
    <citation type="submission" date="2018-08" db="UniProtKB">
        <authorList>
            <consortium name="EnsemblPlants"/>
        </authorList>
    </citation>
    <scope>IDENTIFICATION</scope>
    <source>
        <strain evidence="2">Yugu1</strain>
    </source>
</reference>
<dbReference type="EnsemblPlants" id="KQK92014">
    <property type="protein sequence ID" value="KQK92014"/>
    <property type="gene ID" value="SETIT_040319mg"/>
</dbReference>
<dbReference type="InParanoid" id="K4AN22"/>
<evidence type="ECO:0000313" key="3">
    <source>
        <dbReference type="Proteomes" id="UP000004995"/>
    </source>
</evidence>
<keyword evidence="1" id="KW-0472">Membrane</keyword>
<proteinExistence type="predicted"/>
<evidence type="ECO:0000256" key="1">
    <source>
        <dbReference type="SAM" id="Phobius"/>
    </source>
</evidence>
<keyword evidence="3" id="KW-1185">Reference proteome</keyword>
<keyword evidence="1" id="KW-1133">Transmembrane helix</keyword>
<dbReference type="Gramene" id="KQK92014">
    <property type="protein sequence ID" value="KQK92014"/>
    <property type="gene ID" value="SETIT_040319mg"/>
</dbReference>
<dbReference type="HOGENOM" id="CLU_3360647_0_0_1"/>
<reference evidence="3" key="1">
    <citation type="journal article" date="2012" name="Nat. Biotechnol.">
        <title>Reference genome sequence of the model plant Setaria.</title>
        <authorList>
            <person name="Bennetzen J.L."/>
            <person name="Schmutz J."/>
            <person name="Wang H."/>
            <person name="Percifield R."/>
            <person name="Hawkins J."/>
            <person name="Pontaroli A.C."/>
            <person name="Estep M."/>
            <person name="Feng L."/>
            <person name="Vaughn J.N."/>
            <person name="Grimwood J."/>
            <person name="Jenkins J."/>
            <person name="Barry K."/>
            <person name="Lindquist E."/>
            <person name="Hellsten U."/>
            <person name="Deshpande S."/>
            <person name="Wang X."/>
            <person name="Wu X."/>
            <person name="Mitros T."/>
            <person name="Triplett J."/>
            <person name="Yang X."/>
            <person name="Ye C.Y."/>
            <person name="Mauro-Herrera M."/>
            <person name="Wang L."/>
            <person name="Li P."/>
            <person name="Sharma M."/>
            <person name="Sharma R."/>
            <person name="Ronald P.C."/>
            <person name="Panaud O."/>
            <person name="Kellogg E.A."/>
            <person name="Brutnell T.P."/>
            <person name="Doust A.N."/>
            <person name="Tuskan G.A."/>
            <person name="Rokhsar D."/>
            <person name="Devos K.M."/>
        </authorList>
    </citation>
    <scope>NUCLEOTIDE SEQUENCE [LARGE SCALE GENOMIC DNA]</scope>
    <source>
        <strain evidence="3">cv. Yugu1</strain>
    </source>
</reference>
<dbReference type="Proteomes" id="UP000004995">
    <property type="component" value="Unassembled WGS sequence"/>
</dbReference>
<dbReference type="EMBL" id="AGNK02006086">
    <property type="status" value="NOT_ANNOTATED_CDS"/>
    <property type="molecule type" value="Genomic_DNA"/>
</dbReference>
<evidence type="ECO:0000313" key="2">
    <source>
        <dbReference type="EnsemblPlants" id="KQK92014"/>
    </source>
</evidence>
<keyword evidence="1" id="KW-0812">Transmembrane</keyword>
<organism evidence="2 3">
    <name type="scientific">Setaria italica</name>
    <name type="common">Foxtail millet</name>
    <name type="synonym">Panicum italicum</name>
    <dbReference type="NCBI Taxonomy" id="4555"/>
    <lineage>
        <taxon>Eukaryota</taxon>
        <taxon>Viridiplantae</taxon>
        <taxon>Streptophyta</taxon>
        <taxon>Embryophyta</taxon>
        <taxon>Tracheophyta</taxon>
        <taxon>Spermatophyta</taxon>
        <taxon>Magnoliopsida</taxon>
        <taxon>Liliopsida</taxon>
        <taxon>Poales</taxon>
        <taxon>Poaceae</taxon>
        <taxon>PACMAD clade</taxon>
        <taxon>Panicoideae</taxon>
        <taxon>Panicodae</taxon>
        <taxon>Paniceae</taxon>
        <taxon>Cenchrinae</taxon>
        <taxon>Setaria</taxon>
    </lineage>
</organism>
<name>K4AN22_SETIT</name>
<accession>K4AN22</accession>
<dbReference type="AlphaFoldDB" id="K4AN22"/>